<dbReference type="AlphaFoldDB" id="A0A9Q1CW14"/>
<reference evidence="2" key="1">
    <citation type="journal article" date="2023" name="Science">
        <title>Genome structures resolve the early diversification of teleost fishes.</title>
        <authorList>
            <person name="Parey E."/>
            <person name="Louis A."/>
            <person name="Montfort J."/>
            <person name="Bouchez O."/>
            <person name="Roques C."/>
            <person name="Iampietro C."/>
            <person name="Lluch J."/>
            <person name="Castinel A."/>
            <person name="Donnadieu C."/>
            <person name="Desvignes T."/>
            <person name="Floi Bucao C."/>
            <person name="Jouanno E."/>
            <person name="Wen M."/>
            <person name="Mejri S."/>
            <person name="Dirks R."/>
            <person name="Jansen H."/>
            <person name="Henkel C."/>
            <person name="Chen W.J."/>
            <person name="Zahm M."/>
            <person name="Cabau C."/>
            <person name="Klopp C."/>
            <person name="Thompson A.W."/>
            <person name="Robinson-Rechavi M."/>
            <person name="Braasch I."/>
            <person name="Lecointre G."/>
            <person name="Bobe J."/>
            <person name="Postlethwait J.H."/>
            <person name="Berthelot C."/>
            <person name="Roest Crollius H."/>
            <person name="Guiguen Y."/>
        </authorList>
    </citation>
    <scope>NUCLEOTIDE SEQUENCE</scope>
    <source>
        <strain evidence="2">Concon-B</strain>
    </source>
</reference>
<gene>
    <name evidence="2" type="ORF">COCON_G00221010</name>
</gene>
<organism evidence="2 3">
    <name type="scientific">Conger conger</name>
    <name type="common">Conger eel</name>
    <name type="synonym">Muraena conger</name>
    <dbReference type="NCBI Taxonomy" id="82655"/>
    <lineage>
        <taxon>Eukaryota</taxon>
        <taxon>Metazoa</taxon>
        <taxon>Chordata</taxon>
        <taxon>Craniata</taxon>
        <taxon>Vertebrata</taxon>
        <taxon>Euteleostomi</taxon>
        <taxon>Actinopterygii</taxon>
        <taxon>Neopterygii</taxon>
        <taxon>Teleostei</taxon>
        <taxon>Anguilliformes</taxon>
        <taxon>Congridae</taxon>
        <taxon>Conger</taxon>
    </lineage>
</organism>
<sequence>HSPPSSSSSLIHITGVQKDVPFHTTLTSVATASTLMGWTLHVLLLGLLLPGLQAFKPLLGNSITHRKITEMAILRKTTEVCQALAITEGRDSPIPLVVFSLKQIGRRLSASKVQRACSHNNGSLESAVNFKASIITMYVSNAEVDVIYHQSDRHHFKGEDLTGSRALITDGMASIKANIRQENFISARFTLGMICHTLQDFYSNSNWIELENKHPNTNLIR</sequence>
<dbReference type="EMBL" id="JAFJMO010000018">
    <property type="protein sequence ID" value="KAJ8250179.1"/>
    <property type="molecule type" value="Genomic_DNA"/>
</dbReference>
<accession>A0A9Q1CW14</accession>
<keyword evidence="3" id="KW-1185">Reference proteome</keyword>
<proteinExistence type="predicted"/>
<comment type="caution">
    <text evidence="2">The sequence shown here is derived from an EMBL/GenBank/DDBJ whole genome shotgun (WGS) entry which is preliminary data.</text>
</comment>
<evidence type="ECO:0000313" key="3">
    <source>
        <dbReference type="Proteomes" id="UP001152803"/>
    </source>
</evidence>
<dbReference type="PANTHER" id="PTHR14905">
    <property type="entry name" value="NG37"/>
    <property type="match status" value="1"/>
</dbReference>
<dbReference type="Pfam" id="PF25107">
    <property type="entry name" value="VWA7_N"/>
    <property type="match status" value="1"/>
</dbReference>
<dbReference type="InterPro" id="IPR056862">
    <property type="entry name" value="VWA7_N"/>
</dbReference>
<evidence type="ECO:0000313" key="2">
    <source>
        <dbReference type="EMBL" id="KAJ8250179.1"/>
    </source>
</evidence>
<dbReference type="OrthoDB" id="301415at2759"/>
<feature type="non-terminal residue" evidence="2">
    <location>
        <position position="221"/>
    </location>
</feature>
<name>A0A9Q1CW14_CONCO</name>
<evidence type="ECO:0000259" key="1">
    <source>
        <dbReference type="Pfam" id="PF25107"/>
    </source>
</evidence>
<dbReference type="InterPro" id="IPR052577">
    <property type="entry name" value="VWA7"/>
</dbReference>
<protein>
    <recommendedName>
        <fullName evidence="1">VWA7 N-terminal domain-containing protein</fullName>
    </recommendedName>
</protein>
<dbReference type="PANTHER" id="PTHR14905:SF18">
    <property type="entry name" value="VON WILLEBRAND FACTOR A DOMAIN-CONTAINING 10, TANDEM DUPLICATE 1-RELATED"/>
    <property type="match status" value="1"/>
</dbReference>
<dbReference type="Proteomes" id="UP001152803">
    <property type="component" value="Unassembled WGS sequence"/>
</dbReference>
<feature type="domain" description="VWA7 N-terminal" evidence="1">
    <location>
        <begin position="109"/>
        <end position="221"/>
    </location>
</feature>
<feature type="non-terminal residue" evidence="2">
    <location>
        <position position="1"/>
    </location>
</feature>